<keyword evidence="7" id="KW-0645">Protease</keyword>
<feature type="domain" description="Peptidase S26" evidence="8">
    <location>
        <begin position="7"/>
        <end position="150"/>
    </location>
</feature>
<dbReference type="NCBIfam" id="TIGR02227">
    <property type="entry name" value="sigpep_I_bact"/>
    <property type="match status" value="1"/>
</dbReference>
<comment type="similarity">
    <text evidence="3 7">Belongs to the peptidase S26 family.</text>
</comment>
<dbReference type="PANTHER" id="PTHR43390">
    <property type="entry name" value="SIGNAL PEPTIDASE I"/>
    <property type="match status" value="1"/>
</dbReference>
<dbReference type="GO" id="GO:0009003">
    <property type="term" value="F:signal peptidase activity"/>
    <property type="evidence" value="ECO:0007669"/>
    <property type="project" value="UniProtKB-EC"/>
</dbReference>
<evidence type="ECO:0000313" key="10">
    <source>
        <dbReference type="Proteomes" id="UP001281130"/>
    </source>
</evidence>
<organism evidence="9 10">
    <name type="scientific">Rubrobacter radiotolerans</name>
    <name type="common">Arthrobacter radiotolerans</name>
    <dbReference type="NCBI Taxonomy" id="42256"/>
    <lineage>
        <taxon>Bacteria</taxon>
        <taxon>Bacillati</taxon>
        <taxon>Actinomycetota</taxon>
        <taxon>Rubrobacteria</taxon>
        <taxon>Rubrobacterales</taxon>
        <taxon>Rubrobacteraceae</taxon>
        <taxon>Rubrobacter</taxon>
    </lineage>
</organism>
<dbReference type="InterPro" id="IPR000223">
    <property type="entry name" value="Pept_S26A_signal_pept_1"/>
</dbReference>
<dbReference type="InterPro" id="IPR019757">
    <property type="entry name" value="Pept_S26A_signal_pept_1_Lys-AS"/>
</dbReference>
<dbReference type="PROSITE" id="PS00761">
    <property type="entry name" value="SPASE_I_3"/>
    <property type="match status" value="1"/>
</dbReference>
<comment type="subcellular location">
    <subcellularLocation>
        <location evidence="2">Cell membrane</location>
        <topology evidence="2">Single-pass type II membrane protein</topology>
    </subcellularLocation>
    <subcellularLocation>
        <location evidence="7">Membrane</location>
        <topology evidence="7">Single-pass type II membrane protein</topology>
    </subcellularLocation>
</comment>
<dbReference type="CDD" id="cd06530">
    <property type="entry name" value="S26_SPase_I"/>
    <property type="match status" value="1"/>
</dbReference>
<dbReference type="EC" id="3.4.21.89" evidence="4 7"/>
<accession>A0AB35TAJ4</accession>
<proteinExistence type="inferred from homology"/>
<sequence length="154" mass="16563">MEFAAILSVCLVLVFGGVRPFVAEVFLLPSASMSPTLLPGERVLVEKVTLRLGAPERGDLVAFERGGGVEIKRVAGLPGDRVEVRDGVLFVDGERLREPYVDYRLTDGSFFGPVRVSEGSVFVLGDNRSNSLDSRELGPVAEGDLLGRVVGRGF</sequence>
<evidence type="ECO:0000313" key="9">
    <source>
        <dbReference type="EMBL" id="MDX5893895.1"/>
    </source>
</evidence>
<dbReference type="GO" id="GO:0006465">
    <property type="term" value="P:signal peptide processing"/>
    <property type="evidence" value="ECO:0007669"/>
    <property type="project" value="InterPro"/>
</dbReference>
<dbReference type="GO" id="GO:0005886">
    <property type="term" value="C:plasma membrane"/>
    <property type="evidence" value="ECO:0007669"/>
    <property type="project" value="UniProtKB-SubCell"/>
</dbReference>
<name>A0AB35TAJ4_RUBRA</name>
<dbReference type="PROSITE" id="PS00760">
    <property type="entry name" value="SPASE_I_2"/>
    <property type="match status" value="1"/>
</dbReference>
<dbReference type="InterPro" id="IPR019758">
    <property type="entry name" value="Pept_S26A_signal_pept_1_CS"/>
</dbReference>
<comment type="catalytic activity">
    <reaction evidence="1 7">
        <text>Cleavage of hydrophobic, N-terminal signal or leader sequences from secreted and periplasmic proteins.</text>
        <dbReference type="EC" id="3.4.21.89"/>
    </reaction>
</comment>
<evidence type="ECO:0000256" key="3">
    <source>
        <dbReference type="ARBA" id="ARBA00009370"/>
    </source>
</evidence>
<dbReference type="RefSeq" id="WP_038681374.1">
    <property type="nucleotide sequence ID" value="NZ_JAWXXX010000001.1"/>
</dbReference>
<evidence type="ECO:0000256" key="5">
    <source>
        <dbReference type="ARBA" id="ARBA00022801"/>
    </source>
</evidence>
<evidence type="ECO:0000256" key="4">
    <source>
        <dbReference type="ARBA" id="ARBA00013208"/>
    </source>
</evidence>
<dbReference type="Pfam" id="PF10502">
    <property type="entry name" value="Peptidase_S26"/>
    <property type="match status" value="1"/>
</dbReference>
<evidence type="ECO:0000256" key="6">
    <source>
        <dbReference type="PIRSR" id="PIRSR600223-1"/>
    </source>
</evidence>
<feature type="active site" evidence="6">
    <location>
        <position position="32"/>
    </location>
</feature>
<gene>
    <name evidence="9" type="primary">lepB</name>
    <name evidence="9" type="ORF">SIL72_07600</name>
</gene>
<evidence type="ECO:0000256" key="1">
    <source>
        <dbReference type="ARBA" id="ARBA00000677"/>
    </source>
</evidence>
<dbReference type="InterPro" id="IPR036286">
    <property type="entry name" value="LexA/Signal_pep-like_sf"/>
</dbReference>
<dbReference type="AlphaFoldDB" id="A0AB35TAJ4"/>
<dbReference type="Proteomes" id="UP001281130">
    <property type="component" value="Unassembled WGS sequence"/>
</dbReference>
<comment type="caution">
    <text evidence="9">The sequence shown here is derived from an EMBL/GenBank/DDBJ whole genome shotgun (WGS) entry which is preliminary data.</text>
</comment>
<dbReference type="InterPro" id="IPR019533">
    <property type="entry name" value="Peptidase_S26"/>
</dbReference>
<reference evidence="9" key="1">
    <citation type="submission" date="2023-11" db="EMBL/GenBank/DDBJ databases">
        <title>MicrobeMod: A computational toolkit for identifying prokaryotic methylation and restriction-modification with nanopore sequencing.</title>
        <authorList>
            <person name="Crits-Christoph A."/>
            <person name="Kang S.C."/>
            <person name="Lee H."/>
            <person name="Ostrov N."/>
        </authorList>
    </citation>
    <scope>NUCLEOTIDE SEQUENCE</scope>
    <source>
        <strain evidence="9">ATCC 51242</strain>
    </source>
</reference>
<feature type="active site" evidence="6">
    <location>
        <position position="72"/>
    </location>
</feature>
<dbReference type="EMBL" id="JAWXXX010000001">
    <property type="protein sequence ID" value="MDX5893895.1"/>
    <property type="molecule type" value="Genomic_DNA"/>
</dbReference>
<dbReference type="GO" id="GO:0004252">
    <property type="term" value="F:serine-type endopeptidase activity"/>
    <property type="evidence" value="ECO:0007669"/>
    <property type="project" value="InterPro"/>
</dbReference>
<keyword evidence="5 7" id="KW-0378">Hydrolase</keyword>
<dbReference type="PRINTS" id="PR00727">
    <property type="entry name" value="LEADERPTASE"/>
</dbReference>
<dbReference type="SUPFAM" id="SSF51306">
    <property type="entry name" value="LexA/Signal peptidase"/>
    <property type="match status" value="1"/>
</dbReference>
<protein>
    <recommendedName>
        <fullName evidence="4 7">Signal peptidase I</fullName>
        <ecNumber evidence="4 7">3.4.21.89</ecNumber>
    </recommendedName>
</protein>
<dbReference type="Gene3D" id="2.10.109.10">
    <property type="entry name" value="Umud Fragment, subunit A"/>
    <property type="match status" value="1"/>
</dbReference>
<evidence type="ECO:0000259" key="8">
    <source>
        <dbReference type="Pfam" id="PF10502"/>
    </source>
</evidence>
<dbReference type="PANTHER" id="PTHR43390:SF1">
    <property type="entry name" value="CHLOROPLAST PROCESSING PEPTIDASE"/>
    <property type="match status" value="1"/>
</dbReference>
<evidence type="ECO:0000256" key="2">
    <source>
        <dbReference type="ARBA" id="ARBA00004401"/>
    </source>
</evidence>
<evidence type="ECO:0000256" key="7">
    <source>
        <dbReference type="RuleBase" id="RU362042"/>
    </source>
</evidence>